<comment type="caution">
    <text evidence="2">The sequence shown here is derived from an EMBL/GenBank/DDBJ whole genome shotgun (WGS) entry which is preliminary data.</text>
</comment>
<dbReference type="Proteomes" id="UP000276133">
    <property type="component" value="Unassembled WGS sequence"/>
</dbReference>
<dbReference type="AlphaFoldDB" id="A0A3M7RQQ6"/>
<proteinExistence type="predicted"/>
<evidence type="ECO:0000313" key="3">
    <source>
        <dbReference type="Proteomes" id="UP000276133"/>
    </source>
</evidence>
<organism evidence="2 3">
    <name type="scientific">Brachionus plicatilis</name>
    <name type="common">Marine rotifer</name>
    <name type="synonym">Brachionus muelleri</name>
    <dbReference type="NCBI Taxonomy" id="10195"/>
    <lineage>
        <taxon>Eukaryota</taxon>
        <taxon>Metazoa</taxon>
        <taxon>Spiralia</taxon>
        <taxon>Gnathifera</taxon>
        <taxon>Rotifera</taxon>
        <taxon>Eurotatoria</taxon>
        <taxon>Monogononta</taxon>
        <taxon>Pseudotrocha</taxon>
        <taxon>Ploima</taxon>
        <taxon>Brachionidae</taxon>
        <taxon>Brachionus</taxon>
    </lineage>
</organism>
<evidence type="ECO:0000313" key="2">
    <source>
        <dbReference type="EMBL" id="RNA25809.1"/>
    </source>
</evidence>
<reference evidence="2 3" key="1">
    <citation type="journal article" date="2018" name="Sci. Rep.">
        <title>Genomic signatures of local adaptation to the degree of environmental predictability in rotifers.</title>
        <authorList>
            <person name="Franch-Gras L."/>
            <person name="Hahn C."/>
            <person name="Garcia-Roger E.M."/>
            <person name="Carmona M.J."/>
            <person name="Serra M."/>
            <person name="Gomez A."/>
        </authorList>
    </citation>
    <scope>NUCLEOTIDE SEQUENCE [LARGE SCALE GENOMIC DNA]</scope>
    <source>
        <strain evidence="2">HYR1</strain>
    </source>
</reference>
<name>A0A3M7RQQ6_BRAPC</name>
<accession>A0A3M7RQQ6</accession>
<dbReference type="OrthoDB" id="10254713at2759"/>
<keyword evidence="3" id="KW-1185">Reference proteome</keyword>
<gene>
    <name evidence="2" type="ORF">BpHYR1_004889</name>
</gene>
<evidence type="ECO:0000256" key="1">
    <source>
        <dbReference type="SAM" id="Coils"/>
    </source>
</evidence>
<protein>
    <submittedName>
        <fullName evidence="2">Uncharacterized protein</fullName>
    </submittedName>
</protein>
<sequence>MLYSSSLIEYSSVIELIIEQLDLIKIIFEKKYSNLSQIDSWVHEAANSSSKADISDNLFYDKIKKYKQFWKSVQTDIDPELLVGKTLLKFSINNPMDSIEVQDENGEKIRFGNSTIMLLKSMDLFNEYSFIVNLEQKSYLDLILLSKLLDELKKEISNQGSTITTKIKNNFSKIQMINIGDLKKMEKSIESVKSSMQIENQAHDSMMLALNKEILSYVNKFNELEECYNSSIEKFQIKLDKIKSQCDLQKEKIRNLKDDYDYKLNIVLNYREEKNEEENFTKASKLISNWTFPLHLSVLEISFD</sequence>
<keyword evidence="1" id="KW-0175">Coiled coil</keyword>
<feature type="coiled-coil region" evidence="1">
    <location>
        <begin position="232"/>
        <end position="259"/>
    </location>
</feature>
<dbReference type="EMBL" id="REGN01002851">
    <property type="protein sequence ID" value="RNA25809.1"/>
    <property type="molecule type" value="Genomic_DNA"/>
</dbReference>